<comment type="caution">
    <text evidence="8">The sequence shown here is derived from an EMBL/GenBank/DDBJ whole genome shotgun (WGS) entry which is preliminary data.</text>
</comment>
<dbReference type="Pfam" id="PF03144">
    <property type="entry name" value="GTP_EFTU_D2"/>
    <property type="match status" value="1"/>
</dbReference>
<dbReference type="PANTHER" id="PTHR43721:SF22">
    <property type="entry name" value="ELONGATION FACTOR TU, MITOCHONDRIAL"/>
    <property type="match status" value="1"/>
</dbReference>
<dbReference type="CDD" id="cd04171">
    <property type="entry name" value="SelB"/>
    <property type="match status" value="1"/>
</dbReference>
<feature type="domain" description="Tr-type G" evidence="7">
    <location>
        <begin position="6"/>
        <end position="176"/>
    </location>
</feature>
<evidence type="ECO:0000256" key="6">
    <source>
        <dbReference type="ARBA" id="ARBA00031615"/>
    </source>
</evidence>
<dbReference type="InterPro" id="IPR000795">
    <property type="entry name" value="T_Tr_GTP-bd_dom"/>
</dbReference>
<evidence type="ECO:0000256" key="1">
    <source>
        <dbReference type="ARBA" id="ARBA00004496"/>
    </source>
</evidence>
<dbReference type="PANTHER" id="PTHR43721">
    <property type="entry name" value="ELONGATION FACTOR TU-RELATED"/>
    <property type="match status" value="1"/>
</dbReference>
<dbReference type="InterPro" id="IPR027417">
    <property type="entry name" value="P-loop_NTPase"/>
</dbReference>
<dbReference type="InterPro" id="IPR004161">
    <property type="entry name" value="EFTu-like_2"/>
</dbReference>
<reference evidence="8" key="1">
    <citation type="journal article" date="2014" name="Front. Microbiol.">
        <title>High frequency of phylogenetically diverse reductive dehalogenase-homologous genes in deep subseafloor sedimentary metagenomes.</title>
        <authorList>
            <person name="Kawai M."/>
            <person name="Futagami T."/>
            <person name="Toyoda A."/>
            <person name="Takaki Y."/>
            <person name="Nishi S."/>
            <person name="Hori S."/>
            <person name="Arai W."/>
            <person name="Tsubouchi T."/>
            <person name="Morono Y."/>
            <person name="Uchiyama I."/>
            <person name="Ito T."/>
            <person name="Fujiyama A."/>
            <person name="Inagaki F."/>
            <person name="Takami H."/>
        </authorList>
    </citation>
    <scope>NUCLEOTIDE SEQUENCE</scope>
    <source>
        <strain evidence="8">Expedition CK06-06</strain>
    </source>
</reference>
<evidence type="ECO:0000256" key="3">
    <source>
        <dbReference type="ARBA" id="ARBA00022490"/>
    </source>
</evidence>
<dbReference type="AlphaFoldDB" id="X1H9S6"/>
<dbReference type="CDD" id="cd03696">
    <property type="entry name" value="SelB_II"/>
    <property type="match status" value="1"/>
</dbReference>
<evidence type="ECO:0000256" key="2">
    <source>
        <dbReference type="ARBA" id="ARBA00015953"/>
    </source>
</evidence>
<protein>
    <recommendedName>
        <fullName evidence="2">Selenocysteine-specific elongation factor</fullName>
    </recommendedName>
    <alternativeName>
        <fullName evidence="6">SelB translation factor</fullName>
    </alternativeName>
</protein>
<evidence type="ECO:0000256" key="5">
    <source>
        <dbReference type="ARBA" id="ARBA00025526"/>
    </source>
</evidence>
<dbReference type="GO" id="GO:0005829">
    <property type="term" value="C:cytosol"/>
    <property type="evidence" value="ECO:0007669"/>
    <property type="project" value="TreeGrafter"/>
</dbReference>
<gene>
    <name evidence="8" type="ORF">S03H2_35765</name>
</gene>
<organism evidence="8">
    <name type="scientific">marine sediment metagenome</name>
    <dbReference type="NCBI Taxonomy" id="412755"/>
    <lineage>
        <taxon>unclassified sequences</taxon>
        <taxon>metagenomes</taxon>
        <taxon>ecological metagenomes</taxon>
    </lineage>
</organism>
<evidence type="ECO:0000313" key="8">
    <source>
        <dbReference type="EMBL" id="GAH50594.1"/>
    </source>
</evidence>
<dbReference type="PRINTS" id="PR00315">
    <property type="entry name" value="ELONGATNFCT"/>
</dbReference>
<dbReference type="GO" id="GO:0003746">
    <property type="term" value="F:translation elongation factor activity"/>
    <property type="evidence" value="ECO:0007669"/>
    <property type="project" value="InterPro"/>
</dbReference>
<dbReference type="InterPro" id="IPR009000">
    <property type="entry name" value="Transl_B-barrel_sf"/>
</dbReference>
<dbReference type="Pfam" id="PF00009">
    <property type="entry name" value="GTP_EFTU"/>
    <property type="match status" value="1"/>
</dbReference>
<dbReference type="GO" id="GO:0003924">
    <property type="term" value="F:GTPase activity"/>
    <property type="evidence" value="ECO:0007669"/>
    <property type="project" value="InterPro"/>
</dbReference>
<dbReference type="PROSITE" id="PS51722">
    <property type="entry name" value="G_TR_2"/>
    <property type="match status" value="1"/>
</dbReference>
<dbReference type="InterPro" id="IPR005225">
    <property type="entry name" value="Small_GTP-bd"/>
</dbReference>
<dbReference type="PROSITE" id="PS00301">
    <property type="entry name" value="G_TR_1"/>
    <property type="match status" value="1"/>
</dbReference>
<name>X1H9S6_9ZZZZ</name>
<dbReference type="Gene3D" id="3.40.50.300">
    <property type="entry name" value="P-loop containing nucleotide triphosphate hydrolases"/>
    <property type="match status" value="1"/>
</dbReference>
<dbReference type="InterPro" id="IPR050055">
    <property type="entry name" value="EF-Tu_GTPase"/>
</dbReference>
<dbReference type="GO" id="GO:0005525">
    <property type="term" value="F:GTP binding"/>
    <property type="evidence" value="ECO:0007669"/>
    <property type="project" value="InterPro"/>
</dbReference>
<dbReference type="GO" id="GO:0003723">
    <property type="term" value="F:RNA binding"/>
    <property type="evidence" value="ECO:0007669"/>
    <property type="project" value="InterPro"/>
</dbReference>
<sequence length="257" mass="28403">MNKNSYPSVIIGTAGHIDHGKTELIKQITGVDTDRLIEEKQRGMSIDIGFAPLVFSSGKIVGVIDVPGHEKFVKNMIAGASGIDIGLLVVAADDGIMPQTIEHFDILRLLDINKLLVVITKMDLVDEETVDIVESEIKELLKNNPYRDATIVRTSSKTREGIEEVVKELERLTSLKFKKDINLPIRLPIDRVFTLSGIGTVITGTLWSGKVKSGDEIEILPNKIRCRIRNVQVFNEDVKEALAGQRVALNLIGVKKN</sequence>
<comment type="subcellular location">
    <subcellularLocation>
        <location evidence="1">Cytoplasm</location>
    </subcellularLocation>
</comment>
<dbReference type="EMBL" id="BARU01021898">
    <property type="protein sequence ID" value="GAH50594.1"/>
    <property type="molecule type" value="Genomic_DNA"/>
</dbReference>
<dbReference type="GO" id="GO:0001514">
    <property type="term" value="P:selenocysteine incorporation"/>
    <property type="evidence" value="ECO:0007669"/>
    <property type="project" value="InterPro"/>
</dbReference>
<keyword evidence="3" id="KW-0963">Cytoplasm</keyword>
<dbReference type="SUPFAM" id="SSF50447">
    <property type="entry name" value="Translation proteins"/>
    <property type="match status" value="1"/>
</dbReference>
<keyword evidence="4" id="KW-0648">Protein biosynthesis</keyword>
<evidence type="ECO:0000259" key="7">
    <source>
        <dbReference type="PROSITE" id="PS51722"/>
    </source>
</evidence>
<dbReference type="NCBIfam" id="TIGR00475">
    <property type="entry name" value="selB"/>
    <property type="match status" value="1"/>
</dbReference>
<feature type="non-terminal residue" evidence="8">
    <location>
        <position position="257"/>
    </location>
</feature>
<dbReference type="SUPFAM" id="SSF52540">
    <property type="entry name" value="P-loop containing nucleoside triphosphate hydrolases"/>
    <property type="match status" value="1"/>
</dbReference>
<proteinExistence type="predicted"/>
<dbReference type="NCBIfam" id="TIGR00231">
    <property type="entry name" value="small_GTP"/>
    <property type="match status" value="1"/>
</dbReference>
<dbReference type="InterPro" id="IPR004535">
    <property type="entry name" value="Transl_elong_SelB"/>
</dbReference>
<dbReference type="InterPro" id="IPR031157">
    <property type="entry name" value="G_TR_CS"/>
</dbReference>
<comment type="function">
    <text evidence="5">Translation factor necessary for the incorporation of selenocysteine into proteins. It probably replaces EF-Tu for the insertion of selenocysteine directed by the UGA codon. SelB binds GTP and GDP.</text>
</comment>
<accession>X1H9S6</accession>
<evidence type="ECO:0000256" key="4">
    <source>
        <dbReference type="ARBA" id="ARBA00022917"/>
    </source>
</evidence>
<dbReference type="Gene3D" id="2.40.30.10">
    <property type="entry name" value="Translation factors"/>
    <property type="match status" value="1"/>
</dbReference>